<evidence type="ECO:0000313" key="1">
    <source>
        <dbReference type="EMBL" id="KAF5348009.1"/>
    </source>
</evidence>
<gene>
    <name evidence="1" type="ORF">D9758_010017</name>
</gene>
<dbReference type="Proteomes" id="UP000559256">
    <property type="component" value="Unassembled WGS sequence"/>
</dbReference>
<dbReference type="OrthoDB" id="2913000at2759"/>
<accession>A0A8H5CVB4</accession>
<proteinExistence type="predicted"/>
<reference evidence="1 2" key="1">
    <citation type="journal article" date="2020" name="ISME J.">
        <title>Uncovering the hidden diversity of litter-decomposition mechanisms in mushroom-forming fungi.</title>
        <authorList>
            <person name="Floudas D."/>
            <person name="Bentzer J."/>
            <person name="Ahren D."/>
            <person name="Johansson T."/>
            <person name="Persson P."/>
            <person name="Tunlid A."/>
        </authorList>
    </citation>
    <scope>NUCLEOTIDE SEQUENCE [LARGE SCALE GENOMIC DNA]</scope>
    <source>
        <strain evidence="1 2">CBS 291.85</strain>
    </source>
</reference>
<organism evidence="1 2">
    <name type="scientific">Tetrapyrgos nigripes</name>
    <dbReference type="NCBI Taxonomy" id="182062"/>
    <lineage>
        <taxon>Eukaryota</taxon>
        <taxon>Fungi</taxon>
        <taxon>Dikarya</taxon>
        <taxon>Basidiomycota</taxon>
        <taxon>Agaricomycotina</taxon>
        <taxon>Agaricomycetes</taxon>
        <taxon>Agaricomycetidae</taxon>
        <taxon>Agaricales</taxon>
        <taxon>Marasmiineae</taxon>
        <taxon>Marasmiaceae</taxon>
        <taxon>Tetrapyrgos</taxon>
    </lineage>
</organism>
<protein>
    <submittedName>
        <fullName evidence="1">Uncharacterized protein</fullName>
    </submittedName>
</protein>
<keyword evidence="2" id="KW-1185">Reference proteome</keyword>
<dbReference type="AlphaFoldDB" id="A0A8H5CVB4"/>
<comment type="caution">
    <text evidence="1">The sequence shown here is derived from an EMBL/GenBank/DDBJ whole genome shotgun (WGS) entry which is preliminary data.</text>
</comment>
<name>A0A8H5CVB4_9AGAR</name>
<dbReference type="EMBL" id="JAACJM010000088">
    <property type="protein sequence ID" value="KAF5348009.1"/>
    <property type="molecule type" value="Genomic_DNA"/>
</dbReference>
<sequence length="276" mass="32062">MSTFDTLPSELQREVFEWASVDSERPVNAAMALSYVCHRVKIWMDYIIYRHVFLDSGIKFHKFIETFDAKPADFFQDRVQSLFISGDIGHIAEVTTYPSYHSWRQSLRILDISAEDAFHIDFKIFPNLAIVSLYFWLRFSLFEDEIFEKILARNVFGIDGGRDAEPVDLKQLADLRVFSSKFNALANMTNYDPRLVVLPCFAIENWMEEVTGLWSYWDLARLEALVSAAFLVNRLTSLYPLYIVIFIDISSSFRFRFLSFASPFPVGDGSLFRKGR</sequence>
<evidence type="ECO:0000313" key="2">
    <source>
        <dbReference type="Proteomes" id="UP000559256"/>
    </source>
</evidence>